<dbReference type="EMBL" id="BAABIM010000002">
    <property type="protein sequence ID" value="GAA4685023.1"/>
    <property type="molecule type" value="Genomic_DNA"/>
</dbReference>
<dbReference type="PANTHER" id="PTHR43818">
    <property type="entry name" value="BCDNA.GH03377"/>
    <property type="match status" value="1"/>
</dbReference>
<dbReference type="Proteomes" id="UP001500621">
    <property type="component" value="Unassembled WGS sequence"/>
</dbReference>
<evidence type="ECO:0000313" key="4">
    <source>
        <dbReference type="EMBL" id="GAA4685023.1"/>
    </source>
</evidence>
<proteinExistence type="predicted"/>
<dbReference type="SUPFAM" id="SSF51735">
    <property type="entry name" value="NAD(P)-binding Rossmann-fold domains"/>
    <property type="match status" value="1"/>
</dbReference>
<evidence type="ECO:0000313" key="5">
    <source>
        <dbReference type="Proteomes" id="UP001500621"/>
    </source>
</evidence>
<dbReference type="InterPro" id="IPR055170">
    <property type="entry name" value="GFO_IDH_MocA-like_dom"/>
</dbReference>
<feature type="domain" description="Gfo/Idh/MocA-like oxidoreductase N-terminal" evidence="2">
    <location>
        <begin position="12"/>
        <end position="130"/>
    </location>
</feature>
<dbReference type="InterPro" id="IPR000683">
    <property type="entry name" value="Gfo/Idh/MocA-like_OxRdtase_N"/>
</dbReference>
<reference evidence="5" key="1">
    <citation type="journal article" date="2019" name="Int. J. Syst. Evol. Microbiol.">
        <title>The Global Catalogue of Microorganisms (GCM) 10K type strain sequencing project: providing services to taxonomists for standard genome sequencing and annotation.</title>
        <authorList>
            <consortium name="The Broad Institute Genomics Platform"/>
            <consortium name="The Broad Institute Genome Sequencing Center for Infectious Disease"/>
            <person name="Wu L."/>
            <person name="Ma J."/>
        </authorList>
    </citation>
    <scope>NUCLEOTIDE SEQUENCE [LARGE SCALE GENOMIC DNA]</scope>
    <source>
        <strain evidence="5">JCM 18127</strain>
    </source>
</reference>
<dbReference type="Pfam" id="PF22725">
    <property type="entry name" value="GFO_IDH_MocA_C3"/>
    <property type="match status" value="1"/>
</dbReference>
<evidence type="ECO:0000259" key="3">
    <source>
        <dbReference type="Pfam" id="PF22725"/>
    </source>
</evidence>
<name>A0ABP8WAR6_9ACTN</name>
<keyword evidence="1" id="KW-0560">Oxidoreductase</keyword>
<evidence type="ECO:0000256" key="1">
    <source>
        <dbReference type="ARBA" id="ARBA00023002"/>
    </source>
</evidence>
<dbReference type="Pfam" id="PF01408">
    <property type="entry name" value="GFO_IDH_MocA"/>
    <property type="match status" value="1"/>
</dbReference>
<dbReference type="SUPFAM" id="SSF55347">
    <property type="entry name" value="Glyceraldehyde-3-phosphate dehydrogenase-like, C-terminal domain"/>
    <property type="match status" value="1"/>
</dbReference>
<dbReference type="Gene3D" id="3.40.50.720">
    <property type="entry name" value="NAD(P)-binding Rossmann-like Domain"/>
    <property type="match status" value="1"/>
</dbReference>
<gene>
    <name evidence="4" type="ORF">GCM10023226_23130</name>
</gene>
<dbReference type="PANTHER" id="PTHR43818:SF11">
    <property type="entry name" value="BCDNA.GH03377"/>
    <property type="match status" value="1"/>
</dbReference>
<keyword evidence="5" id="KW-1185">Reference proteome</keyword>
<sequence>MSMSTPTSQPLGVAVIGHSFMGKAHSNAWRNVGAFYPEAPPARQAVLVGRDPLRTKEAAARYGWAEAATSWESVLERDDVHVVDICTPGESHHDIAVAALAAGKHVLVEKPLSNTVAESESMTRAAAEAATRGVHSMVGFNYRRVPALALARQLVEQGRIGEVRQVRASYLQDWLTDPTAPMTWRLRRESAGSGALGDLASHVIDQVQHITASTVTGVNGRLHTFVAERDGDAGREAVTVDDAAWATCVLSSGAIASIEVSRVAAGRKNGLSLEVFGSEGSLSFDLERLNELGVHEEHGEHAGLRRVLVTEESHPYLQAWWPPGHVLGWDATFTMQAADFLGAIAADRAPSPSFAEGLAVQRVLAAVEQSARHLGTCVDVPAEDPLEGGRA</sequence>
<protein>
    <submittedName>
        <fullName evidence="4">Gfo/Idh/MocA family oxidoreductase</fullName>
    </submittedName>
</protein>
<dbReference type="Gene3D" id="3.30.360.10">
    <property type="entry name" value="Dihydrodipicolinate Reductase, domain 2"/>
    <property type="match status" value="1"/>
</dbReference>
<evidence type="ECO:0000259" key="2">
    <source>
        <dbReference type="Pfam" id="PF01408"/>
    </source>
</evidence>
<accession>A0ABP8WAR6</accession>
<dbReference type="InterPro" id="IPR050463">
    <property type="entry name" value="Gfo/Idh/MocA_oxidrdct_glycsds"/>
</dbReference>
<comment type="caution">
    <text evidence="4">The sequence shown here is derived from an EMBL/GenBank/DDBJ whole genome shotgun (WGS) entry which is preliminary data.</text>
</comment>
<dbReference type="InterPro" id="IPR036291">
    <property type="entry name" value="NAD(P)-bd_dom_sf"/>
</dbReference>
<feature type="domain" description="GFO/IDH/MocA-like oxidoreductase" evidence="3">
    <location>
        <begin position="150"/>
        <end position="282"/>
    </location>
</feature>
<organism evidence="4 5">
    <name type="scientific">Nocardioides nanhaiensis</name>
    <dbReference type="NCBI Taxonomy" id="1476871"/>
    <lineage>
        <taxon>Bacteria</taxon>
        <taxon>Bacillati</taxon>
        <taxon>Actinomycetota</taxon>
        <taxon>Actinomycetes</taxon>
        <taxon>Propionibacteriales</taxon>
        <taxon>Nocardioidaceae</taxon>
        <taxon>Nocardioides</taxon>
    </lineage>
</organism>